<feature type="compositionally biased region" description="Basic and acidic residues" evidence="1">
    <location>
        <begin position="16"/>
        <end position="62"/>
    </location>
</feature>
<evidence type="ECO:0000313" key="2">
    <source>
        <dbReference type="EMBL" id="KAJ8389313.1"/>
    </source>
</evidence>
<accession>A0AAD7RSH6</accession>
<keyword evidence="3" id="KW-1185">Reference proteome</keyword>
<comment type="caution">
    <text evidence="2">The sequence shown here is derived from an EMBL/GenBank/DDBJ whole genome shotgun (WGS) entry which is preliminary data.</text>
</comment>
<organism evidence="2 3">
    <name type="scientific">Aldrovandia affinis</name>
    <dbReference type="NCBI Taxonomy" id="143900"/>
    <lineage>
        <taxon>Eukaryota</taxon>
        <taxon>Metazoa</taxon>
        <taxon>Chordata</taxon>
        <taxon>Craniata</taxon>
        <taxon>Vertebrata</taxon>
        <taxon>Euteleostomi</taxon>
        <taxon>Actinopterygii</taxon>
        <taxon>Neopterygii</taxon>
        <taxon>Teleostei</taxon>
        <taxon>Notacanthiformes</taxon>
        <taxon>Halosauridae</taxon>
        <taxon>Aldrovandia</taxon>
    </lineage>
</organism>
<sequence>MNETELGEQECPIASGEREEQTRTSRGRERGTDQGIERWRERGTHQDIERQRERGTDQDIERLLQQQREPVSPVQCGPVGQRASGSQAEAGGMGSAAGPV</sequence>
<evidence type="ECO:0000256" key="1">
    <source>
        <dbReference type="SAM" id="MobiDB-lite"/>
    </source>
</evidence>
<proteinExistence type="predicted"/>
<reference evidence="2" key="1">
    <citation type="journal article" date="2023" name="Science">
        <title>Genome structures resolve the early diversification of teleost fishes.</title>
        <authorList>
            <person name="Parey E."/>
            <person name="Louis A."/>
            <person name="Montfort J."/>
            <person name="Bouchez O."/>
            <person name="Roques C."/>
            <person name="Iampietro C."/>
            <person name="Lluch J."/>
            <person name="Castinel A."/>
            <person name="Donnadieu C."/>
            <person name="Desvignes T."/>
            <person name="Floi Bucao C."/>
            <person name="Jouanno E."/>
            <person name="Wen M."/>
            <person name="Mejri S."/>
            <person name="Dirks R."/>
            <person name="Jansen H."/>
            <person name="Henkel C."/>
            <person name="Chen W.J."/>
            <person name="Zahm M."/>
            <person name="Cabau C."/>
            <person name="Klopp C."/>
            <person name="Thompson A.W."/>
            <person name="Robinson-Rechavi M."/>
            <person name="Braasch I."/>
            <person name="Lecointre G."/>
            <person name="Bobe J."/>
            <person name="Postlethwait J.H."/>
            <person name="Berthelot C."/>
            <person name="Roest Crollius H."/>
            <person name="Guiguen Y."/>
        </authorList>
    </citation>
    <scope>NUCLEOTIDE SEQUENCE</scope>
    <source>
        <strain evidence="2">NC1722</strain>
    </source>
</reference>
<evidence type="ECO:0000313" key="3">
    <source>
        <dbReference type="Proteomes" id="UP001221898"/>
    </source>
</evidence>
<dbReference type="EMBL" id="JAINUG010000184">
    <property type="protein sequence ID" value="KAJ8389313.1"/>
    <property type="molecule type" value="Genomic_DNA"/>
</dbReference>
<protein>
    <submittedName>
        <fullName evidence="2">Uncharacterized protein</fullName>
    </submittedName>
</protein>
<dbReference type="AlphaFoldDB" id="A0AAD7RSH6"/>
<name>A0AAD7RSH6_9TELE</name>
<feature type="region of interest" description="Disordered" evidence="1">
    <location>
        <begin position="1"/>
        <end position="100"/>
    </location>
</feature>
<gene>
    <name evidence="2" type="ORF">AAFF_G00121780</name>
</gene>
<feature type="compositionally biased region" description="Gly residues" evidence="1">
    <location>
        <begin position="91"/>
        <end position="100"/>
    </location>
</feature>
<dbReference type="Proteomes" id="UP001221898">
    <property type="component" value="Unassembled WGS sequence"/>
</dbReference>